<proteinExistence type="evidence at transcript level"/>
<evidence type="ECO:0000313" key="4">
    <source>
        <dbReference type="EMBL" id="JAC11003.1"/>
    </source>
</evidence>
<dbReference type="VEuPathDB" id="VectorBase:AALF012811"/>
<dbReference type="Gene3D" id="3.40.50.300">
    <property type="entry name" value="P-loop containing nucleotide triphosphate hydrolases"/>
    <property type="match status" value="1"/>
</dbReference>
<dbReference type="InterPro" id="IPR000863">
    <property type="entry name" value="Sulfotransferase_dom"/>
</dbReference>
<evidence type="ECO:0000259" key="3">
    <source>
        <dbReference type="Pfam" id="PF00685"/>
    </source>
</evidence>
<dbReference type="InterPro" id="IPR027417">
    <property type="entry name" value="P-loop_NTPase"/>
</dbReference>
<dbReference type="EMBL" id="GAPW01002595">
    <property type="protein sequence ID" value="JAC11003.1"/>
    <property type="molecule type" value="mRNA"/>
</dbReference>
<accession>A0A023EPP5</accession>
<dbReference type="GO" id="GO:0008146">
    <property type="term" value="F:sulfotransferase activity"/>
    <property type="evidence" value="ECO:0007669"/>
    <property type="project" value="InterPro"/>
</dbReference>
<dbReference type="VEuPathDB" id="VectorBase:AALC636_026810"/>
<keyword evidence="2 4" id="KW-0808">Transferase</keyword>
<evidence type="ECO:0000256" key="1">
    <source>
        <dbReference type="ARBA" id="ARBA00005771"/>
    </source>
</evidence>
<dbReference type="AlphaFoldDB" id="A0A023EPP5"/>
<sequence length="325" mass="38516">MAFEYLEIKDPEYLQHHIENGELDYLLVKKKSSEDVPMESWDPPAYCFTDRFKNYEDDLSNFNVKPDDIWVASYPKSGTTWCQEMVWLICNNFNYDMAKSQSLRTRFPFLEVSLIHDLPDGKNSFEMVKNMTSPRFIKTHLPVSMLPKQYWSVLPKTVHIRRNVKSVAVSYYHHSKNIFYLGTKEQFIRSFMKDLQFYSPIHSHVIGYHSLIGLDNILYLSYEDMKRDLKGEITKVCSFFGVDCSEDQLYSLCKHLSFDSMQDNVACNYEEESDTTWKTKQPDERFIRRGEIDSWKTELCAELCQDLDDWNEKSIKNKHFRGLFC</sequence>
<organism evidence="4">
    <name type="scientific">Aedes albopictus</name>
    <name type="common">Asian tiger mosquito</name>
    <name type="synonym">Stegomyia albopicta</name>
    <dbReference type="NCBI Taxonomy" id="7160"/>
    <lineage>
        <taxon>Eukaryota</taxon>
        <taxon>Metazoa</taxon>
        <taxon>Ecdysozoa</taxon>
        <taxon>Arthropoda</taxon>
        <taxon>Hexapoda</taxon>
        <taxon>Insecta</taxon>
        <taxon>Pterygota</taxon>
        <taxon>Neoptera</taxon>
        <taxon>Endopterygota</taxon>
        <taxon>Diptera</taxon>
        <taxon>Nematocera</taxon>
        <taxon>Culicoidea</taxon>
        <taxon>Culicidae</taxon>
        <taxon>Culicinae</taxon>
        <taxon>Aedini</taxon>
        <taxon>Aedes</taxon>
        <taxon>Stegomyia</taxon>
    </lineage>
</organism>
<feature type="domain" description="Sulfotransferase" evidence="3">
    <location>
        <begin position="66"/>
        <end position="316"/>
    </location>
</feature>
<protein>
    <submittedName>
        <fullName evidence="4">Putative sulfotransferase sult</fullName>
    </submittedName>
</protein>
<dbReference type="Pfam" id="PF00685">
    <property type="entry name" value="Sulfotransfer_1"/>
    <property type="match status" value="1"/>
</dbReference>
<dbReference type="SUPFAM" id="SSF52540">
    <property type="entry name" value="P-loop containing nucleoside triphosphate hydrolases"/>
    <property type="match status" value="1"/>
</dbReference>
<comment type="similarity">
    <text evidence="1">Belongs to the sulfotransferase 1 family.</text>
</comment>
<evidence type="ECO:0000256" key="2">
    <source>
        <dbReference type="ARBA" id="ARBA00022679"/>
    </source>
</evidence>
<dbReference type="VEuPathDB" id="VectorBase:AALFPA_063161"/>
<dbReference type="PANTHER" id="PTHR11783">
    <property type="entry name" value="SULFOTRANSFERASE SULT"/>
    <property type="match status" value="1"/>
</dbReference>
<name>A0A023EPP5_AEDAL</name>
<reference evidence="4" key="1">
    <citation type="journal article" date="2014" name="PLoS Negl. Trop. Dis.">
        <title>Identification and characterization of seminal fluid proteins in the Asian tiger mosquito, Aedes albopictus.</title>
        <authorList>
            <person name="Boes K.E."/>
            <person name="Ribeiro J.M."/>
            <person name="Wong A."/>
            <person name="Harrington L.C."/>
            <person name="Wolfner M.F."/>
            <person name="Sirot L.K."/>
        </authorList>
    </citation>
    <scope>NUCLEOTIDE SEQUENCE</scope>
    <source>
        <tissue evidence="4">Reproductive organs</tissue>
    </source>
</reference>